<organism evidence="1 2">
    <name type="scientific">Taenia crassiceps</name>
    <dbReference type="NCBI Taxonomy" id="6207"/>
    <lineage>
        <taxon>Eukaryota</taxon>
        <taxon>Metazoa</taxon>
        <taxon>Spiralia</taxon>
        <taxon>Lophotrochozoa</taxon>
        <taxon>Platyhelminthes</taxon>
        <taxon>Cestoda</taxon>
        <taxon>Eucestoda</taxon>
        <taxon>Cyclophyllidea</taxon>
        <taxon>Taeniidae</taxon>
        <taxon>Taenia</taxon>
    </lineage>
</organism>
<name>A0ABR4QIP7_9CEST</name>
<evidence type="ECO:0000313" key="1">
    <source>
        <dbReference type="EMBL" id="KAL5109329.1"/>
    </source>
</evidence>
<proteinExistence type="predicted"/>
<comment type="caution">
    <text evidence="1">The sequence shown here is derived from an EMBL/GenBank/DDBJ whole genome shotgun (WGS) entry which is preliminary data.</text>
</comment>
<sequence length="103" mass="11638">MTRESQPDTPTFPRVKPHKFNSPTFVAVLTKLAKCCTSVHYRERSDVNNEGKAEEAVACINVRFGCFMFRFHDYTTFAPNRKIPTLTTSNSPPLLISSLGFHS</sequence>
<gene>
    <name evidence="1" type="ORF">TcWFU_008346</name>
</gene>
<reference evidence="1 2" key="1">
    <citation type="journal article" date="2022" name="Front. Cell. Infect. Microbiol.">
        <title>The Genomes of Two Strains of Taenia crassiceps the Animal Model for the Study of Human Cysticercosis.</title>
        <authorList>
            <person name="Bobes R.J."/>
            <person name="Estrada K."/>
            <person name="Rios-Valencia D.G."/>
            <person name="Calderon-Gallegos A."/>
            <person name="de la Torre P."/>
            <person name="Carrero J.C."/>
            <person name="Sanchez-Flores A."/>
            <person name="Laclette J.P."/>
        </authorList>
    </citation>
    <scope>NUCLEOTIDE SEQUENCE [LARGE SCALE GENOMIC DNA]</scope>
    <source>
        <strain evidence="1">WFUcys</strain>
    </source>
</reference>
<evidence type="ECO:0000313" key="2">
    <source>
        <dbReference type="Proteomes" id="UP001651158"/>
    </source>
</evidence>
<dbReference type="Proteomes" id="UP001651158">
    <property type="component" value="Unassembled WGS sequence"/>
</dbReference>
<protein>
    <submittedName>
        <fullName evidence="1">Uncharacterized protein</fullName>
    </submittedName>
</protein>
<accession>A0ABR4QIP7</accession>
<dbReference type="EMBL" id="JAKROA010000003">
    <property type="protein sequence ID" value="KAL5109329.1"/>
    <property type="molecule type" value="Genomic_DNA"/>
</dbReference>
<keyword evidence="2" id="KW-1185">Reference proteome</keyword>